<keyword evidence="4" id="KW-0833">Ubl conjugation pathway</keyword>
<feature type="domain" description="RING-type" evidence="9">
    <location>
        <begin position="300"/>
        <end position="344"/>
    </location>
</feature>
<dbReference type="GO" id="GO:0005829">
    <property type="term" value="C:cytosol"/>
    <property type="evidence" value="ECO:0007669"/>
    <property type="project" value="TreeGrafter"/>
</dbReference>
<dbReference type="Gene3D" id="2.60.200.20">
    <property type="match status" value="1"/>
</dbReference>
<protein>
    <recommendedName>
        <fullName evidence="12">SMAD/FHA domain-containing protein</fullName>
    </recommendedName>
</protein>
<gene>
    <name evidence="10" type="ORF">E3Q17_00743</name>
</gene>
<evidence type="ECO:0000256" key="3">
    <source>
        <dbReference type="ARBA" id="ARBA00022771"/>
    </source>
</evidence>
<dbReference type="PROSITE" id="PS50006">
    <property type="entry name" value="FHA_DOMAIN"/>
    <property type="match status" value="1"/>
</dbReference>
<dbReference type="Pfam" id="PF00498">
    <property type="entry name" value="FHA"/>
    <property type="match status" value="1"/>
</dbReference>
<dbReference type="InterPro" id="IPR013083">
    <property type="entry name" value="Znf_RING/FYVE/PHD"/>
</dbReference>
<evidence type="ECO:0000313" key="10">
    <source>
        <dbReference type="EMBL" id="TIC03937.1"/>
    </source>
</evidence>
<keyword evidence="1" id="KW-0808">Transferase</keyword>
<dbReference type="EMBL" id="SPRH01000005">
    <property type="protein sequence ID" value="TIC03937.1"/>
    <property type="molecule type" value="Genomic_DNA"/>
</dbReference>
<evidence type="ECO:0000259" key="9">
    <source>
        <dbReference type="PROSITE" id="PS50089"/>
    </source>
</evidence>
<dbReference type="PANTHER" id="PTHR15067">
    <property type="entry name" value="E3 UBIQUITIN-PROTEIN LIGASE RNF8"/>
    <property type="match status" value="1"/>
</dbReference>
<keyword evidence="3 6" id="KW-0863">Zinc-finger</keyword>
<feature type="region of interest" description="Disordered" evidence="7">
    <location>
        <begin position="55"/>
        <end position="115"/>
    </location>
</feature>
<dbReference type="GO" id="GO:0006511">
    <property type="term" value="P:ubiquitin-dependent protein catabolic process"/>
    <property type="evidence" value="ECO:0007669"/>
    <property type="project" value="TreeGrafter"/>
</dbReference>
<evidence type="ECO:0000256" key="4">
    <source>
        <dbReference type="ARBA" id="ARBA00022786"/>
    </source>
</evidence>
<comment type="caution">
    <text evidence="10">The sequence shown here is derived from an EMBL/GenBank/DDBJ whole genome shotgun (WGS) entry which is preliminary data.</text>
</comment>
<dbReference type="AlphaFoldDB" id="A0A4T0P4G9"/>
<keyword evidence="2" id="KW-0479">Metal-binding</keyword>
<evidence type="ECO:0000256" key="2">
    <source>
        <dbReference type="ARBA" id="ARBA00022723"/>
    </source>
</evidence>
<feature type="compositionally biased region" description="Polar residues" evidence="7">
    <location>
        <begin position="21"/>
        <end position="40"/>
    </location>
</feature>
<feature type="domain" description="FHA" evidence="8">
    <location>
        <begin position="144"/>
        <end position="215"/>
    </location>
</feature>
<dbReference type="SMART" id="SM00240">
    <property type="entry name" value="FHA"/>
    <property type="match status" value="1"/>
</dbReference>
<dbReference type="GO" id="GO:0032153">
    <property type="term" value="C:cell division site"/>
    <property type="evidence" value="ECO:0007669"/>
    <property type="project" value="TreeGrafter"/>
</dbReference>
<evidence type="ECO:0000256" key="5">
    <source>
        <dbReference type="ARBA" id="ARBA00022833"/>
    </source>
</evidence>
<feature type="compositionally biased region" description="Basic residues" evidence="7">
    <location>
        <begin position="72"/>
        <end position="83"/>
    </location>
</feature>
<dbReference type="GO" id="GO:0008270">
    <property type="term" value="F:zinc ion binding"/>
    <property type="evidence" value="ECO:0007669"/>
    <property type="project" value="UniProtKB-KW"/>
</dbReference>
<dbReference type="Gene3D" id="3.30.40.10">
    <property type="entry name" value="Zinc/RING finger domain, C3HC4 (zinc finger)"/>
    <property type="match status" value="1"/>
</dbReference>
<evidence type="ECO:0000313" key="11">
    <source>
        <dbReference type="Proteomes" id="UP000307169"/>
    </source>
</evidence>
<dbReference type="SUPFAM" id="SSF57850">
    <property type="entry name" value="RING/U-box"/>
    <property type="match status" value="1"/>
</dbReference>
<evidence type="ECO:0000259" key="8">
    <source>
        <dbReference type="PROSITE" id="PS50006"/>
    </source>
</evidence>
<dbReference type="InterPro" id="IPR008984">
    <property type="entry name" value="SMAD_FHA_dom_sf"/>
</dbReference>
<dbReference type="InterPro" id="IPR000253">
    <property type="entry name" value="FHA_dom"/>
</dbReference>
<dbReference type="InterPro" id="IPR001841">
    <property type="entry name" value="Znf_RING"/>
</dbReference>
<dbReference type="Proteomes" id="UP000307169">
    <property type="component" value="Unassembled WGS sequence"/>
</dbReference>
<dbReference type="GO" id="GO:0061630">
    <property type="term" value="F:ubiquitin protein ligase activity"/>
    <property type="evidence" value="ECO:0007669"/>
    <property type="project" value="TreeGrafter"/>
</dbReference>
<organism evidence="10 11">
    <name type="scientific">Wallemia mellicola</name>
    <dbReference type="NCBI Taxonomy" id="1708541"/>
    <lineage>
        <taxon>Eukaryota</taxon>
        <taxon>Fungi</taxon>
        <taxon>Dikarya</taxon>
        <taxon>Basidiomycota</taxon>
        <taxon>Wallemiomycotina</taxon>
        <taxon>Wallemiomycetes</taxon>
        <taxon>Wallemiales</taxon>
        <taxon>Wallemiaceae</taxon>
        <taxon>Wallemia</taxon>
    </lineage>
</organism>
<feature type="region of interest" description="Disordered" evidence="7">
    <location>
        <begin position="1"/>
        <end position="40"/>
    </location>
</feature>
<dbReference type="SUPFAM" id="SSF49879">
    <property type="entry name" value="SMAD/FHA domain"/>
    <property type="match status" value="1"/>
</dbReference>
<evidence type="ECO:0000256" key="6">
    <source>
        <dbReference type="PROSITE-ProRule" id="PRU00175"/>
    </source>
</evidence>
<dbReference type="PROSITE" id="PS50089">
    <property type="entry name" value="ZF_RING_2"/>
    <property type="match status" value="1"/>
</dbReference>
<dbReference type="GO" id="GO:0016567">
    <property type="term" value="P:protein ubiquitination"/>
    <property type="evidence" value="ECO:0007669"/>
    <property type="project" value="TreeGrafter"/>
</dbReference>
<keyword evidence="5" id="KW-0862">Zinc</keyword>
<dbReference type="PANTHER" id="PTHR15067:SF7">
    <property type="entry name" value="E3 UBIQUITIN-PROTEIN LIGASE DMA1-RELATED"/>
    <property type="match status" value="1"/>
</dbReference>
<feature type="compositionally biased region" description="Acidic residues" evidence="7">
    <location>
        <begin position="92"/>
        <end position="104"/>
    </location>
</feature>
<dbReference type="SMART" id="SM00184">
    <property type="entry name" value="RING"/>
    <property type="match status" value="1"/>
</dbReference>
<accession>A0A4T0P4G9</accession>
<reference evidence="10 11" key="1">
    <citation type="submission" date="2019-03" db="EMBL/GenBank/DDBJ databases">
        <title>Sequencing 25 genomes of Wallemia mellicola.</title>
        <authorList>
            <person name="Gostincar C."/>
        </authorList>
    </citation>
    <scope>NUCLEOTIDE SEQUENCE [LARGE SCALE GENOMIC DNA]</scope>
    <source>
        <strain evidence="10 11">EXF-1262</strain>
    </source>
</reference>
<evidence type="ECO:0000256" key="1">
    <source>
        <dbReference type="ARBA" id="ARBA00022679"/>
    </source>
</evidence>
<dbReference type="GO" id="GO:0000151">
    <property type="term" value="C:ubiquitin ligase complex"/>
    <property type="evidence" value="ECO:0007669"/>
    <property type="project" value="TreeGrafter"/>
</dbReference>
<dbReference type="Pfam" id="PF17123">
    <property type="entry name" value="zf-RING_11"/>
    <property type="match status" value="1"/>
</dbReference>
<name>A0A4T0P4G9_9BASI</name>
<proteinExistence type="predicted"/>
<evidence type="ECO:0000256" key="7">
    <source>
        <dbReference type="SAM" id="MobiDB-lite"/>
    </source>
</evidence>
<evidence type="ECO:0008006" key="12">
    <source>
        <dbReference type="Google" id="ProtNLM"/>
    </source>
</evidence>
<sequence length="396" mass="43319">MTSTAGLDLPVSRTRSHDAVYQSTGSQDDRTSGSNIATTSSNRTFMSNIFSTFRNRSSSHSAGLDEGSRIRGTIRRQLSKRKSPPATAGSSDDGDLDADLDDSGDPPADKDGPSYKIRLLPHLESSRSPNFAITTRQMKPNARLKVGRFSEKAAEEDADKKGLMGGGGRTDSLRLAFKSKVVSRSHAEISVNTEAKFFLRDTGSSSGTFLNHRRLSGSTQASKPYEIRDGDIIQLGVDYQGGTDPLYRCVKIRVELGDKMKSPVAFHARALEQVKELSSKEPNVGSYQSDNNNDNDSLDCAICLFPVGICQALFIAPCSHTFHYKCLRTILNTHYPCFSCPVCRTFADLEEDNHDEIPSDEFGKTPANNLAVPCLNGVRHENSHRAEDLTLGLVSF</sequence>